<dbReference type="EMBL" id="JAUKWQ010000001">
    <property type="protein sequence ID" value="MDO1581544.1"/>
    <property type="molecule type" value="Genomic_DNA"/>
</dbReference>
<protein>
    <submittedName>
        <fullName evidence="2">Uncharacterized protein</fullName>
    </submittedName>
</protein>
<dbReference type="RefSeq" id="WP_302075647.1">
    <property type="nucleotide sequence ID" value="NZ_JAUKWQ010000001.1"/>
</dbReference>
<name>A0ABT8SSZ5_9HYPH</name>
<reference evidence="2" key="1">
    <citation type="journal article" date="2015" name="Int. J. Syst. Evol. Microbiol.">
        <title>Rhizobium oryzicola sp. nov., potential plant-growth-promoting endophytic bacteria isolated from rice roots.</title>
        <authorList>
            <person name="Zhang X.X."/>
            <person name="Gao J.S."/>
            <person name="Cao Y.H."/>
            <person name="Sheirdil R.A."/>
            <person name="Wang X.C."/>
            <person name="Zhang L."/>
        </authorList>
    </citation>
    <scope>NUCLEOTIDE SEQUENCE</scope>
    <source>
        <strain evidence="2">05753</strain>
    </source>
</reference>
<sequence length="244" mass="26374">MLERCERATVLLISPRVGEMSGRTEGGNKGPPLRPAFGHLLPRVGEGSSIIHHTGHAMIDPIDTIDLSLFGGWDADPRAPLPALPEKTAHAADAVLLELKSAEQAASGEELRQLLSEMTRELRAQFAFFRELRANAEQLAALEGDEAAQKLARADVKAATDAMSLIVRTLEKVDSLQRQLARDREAEAERRAEEGGYQEAVNSVKALIEARARELFEDWQRASRADPLEPGGSAGVAPSAPDTG</sequence>
<organism evidence="2 3">
    <name type="scientific">Rhizobium oryzicola</name>
    <dbReference type="NCBI Taxonomy" id="1232668"/>
    <lineage>
        <taxon>Bacteria</taxon>
        <taxon>Pseudomonadati</taxon>
        <taxon>Pseudomonadota</taxon>
        <taxon>Alphaproteobacteria</taxon>
        <taxon>Hyphomicrobiales</taxon>
        <taxon>Rhizobiaceae</taxon>
        <taxon>Rhizobium/Agrobacterium group</taxon>
        <taxon>Rhizobium</taxon>
    </lineage>
</organism>
<keyword evidence="3" id="KW-1185">Reference proteome</keyword>
<evidence type="ECO:0000313" key="2">
    <source>
        <dbReference type="EMBL" id="MDO1581544.1"/>
    </source>
</evidence>
<dbReference type="Proteomes" id="UP001169006">
    <property type="component" value="Unassembled WGS sequence"/>
</dbReference>
<evidence type="ECO:0000313" key="3">
    <source>
        <dbReference type="Proteomes" id="UP001169006"/>
    </source>
</evidence>
<proteinExistence type="predicted"/>
<gene>
    <name evidence="2" type="ORF">Q2T52_05480</name>
</gene>
<accession>A0ABT8SSZ5</accession>
<reference evidence="2" key="2">
    <citation type="submission" date="2023-07" db="EMBL/GenBank/DDBJ databases">
        <authorList>
            <person name="Sun H."/>
        </authorList>
    </citation>
    <scope>NUCLEOTIDE SEQUENCE</scope>
    <source>
        <strain evidence="2">05753</strain>
    </source>
</reference>
<comment type="caution">
    <text evidence="2">The sequence shown here is derived from an EMBL/GenBank/DDBJ whole genome shotgun (WGS) entry which is preliminary data.</text>
</comment>
<evidence type="ECO:0000256" key="1">
    <source>
        <dbReference type="SAM" id="MobiDB-lite"/>
    </source>
</evidence>
<feature type="region of interest" description="Disordered" evidence="1">
    <location>
        <begin position="222"/>
        <end position="244"/>
    </location>
</feature>